<feature type="domain" description="HTH araC/xylS-type" evidence="4">
    <location>
        <begin position="215"/>
        <end position="316"/>
    </location>
</feature>
<dbReference type="Pfam" id="PF12833">
    <property type="entry name" value="HTH_18"/>
    <property type="match status" value="1"/>
</dbReference>
<dbReference type="PRINTS" id="PR00032">
    <property type="entry name" value="HTHARAC"/>
</dbReference>
<evidence type="ECO:0000256" key="1">
    <source>
        <dbReference type="ARBA" id="ARBA00023015"/>
    </source>
</evidence>
<keyword evidence="6" id="KW-1185">Reference proteome</keyword>
<dbReference type="InterPro" id="IPR018060">
    <property type="entry name" value="HTH_AraC"/>
</dbReference>
<keyword evidence="3" id="KW-0804">Transcription</keyword>
<evidence type="ECO:0000313" key="6">
    <source>
        <dbReference type="Proteomes" id="UP000621859"/>
    </source>
</evidence>
<evidence type="ECO:0000313" key="5">
    <source>
        <dbReference type="EMBL" id="GGP24198.1"/>
    </source>
</evidence>
<dbReference type="PANTHER" id="PTHR47894">
    <property type="entry name" value="HTH-TYPE TRANSCRIPTIONAL REGULATOR GADX"/>
    <property type="match status" value="1"/>
</dbReference>
<dbReference type="Proteomes" id="UP000621859">
    <property type="component" value="Unassembled WGS sequence"/>
</dbReference>
<dbReference type="SMART" id="SM00342">
    <property type="entry name" value="HTH_ARAC"/>
    <property type="match status" value="1"/>
</dbReference>
<dbReference type="SUPFAM" id="SSF46689">
    <property type="entry name" value="Homeodomain-like"/>
    <property type="match status" value="1"/>
</dbReference>
<gene>
    <name evidence="5" type="ORF">GCM10010971_00170</name>
</gene>
<reference evidence="6" key="1">
    <citation type="journal article" date="2019" name="Int. J. Syst. Evol. Microbiol.">
        <title>The Global Catalogue of Microorganisms (GCM) 10K type strain sequencing project: providing services to taxonomists for standard genome sequencing and annotation.</title>
        <authorList>
            <consortium name="The Broad Institute Genomics Platform"/>
            <consortium name="The Broad Institute Genome Sequencing Center for Infectious Disease"/>
            <person name="Wu L."/>
            <person name="Ma J."/>
        </authorList>
    </citation>
    <scope>NUCLEOTIDE SEQUENCE [LARGE SCALE GENOMIC DNA]</scope>
    <source>
        <strain evidence="6">CGMCC 1.8860</strain>
    </source>
</reference>
<dbReference type="Pfam" id="PF14525">
    <property type="entry name" value="AraC_binding_2"/>
    <property type="match status" value="1"/>
</dbReference>
<keyword evidence="2" id="KW-0238">DNA-binding</keyword>
<accession>A0ABQ2PFT7</accession>
<evidence type="ECO:0000256" key="3">
    <source>
        <dbReference type="ARBA" id="ARBA00023163"/>
    </source>
</evidence>
<name>A0ABQ2PFT7_9NEIS</name>
<dbReference type="Gene3D" id="1.10.10.60">
    <property type="entry name" value="Homeodomain-like"/>
    <property type="match status" value="1"/>
</dbReference>
<dbReference type="PROSITE" id="PS01124">
    <property type="entry name" value="HTH_ARAC_FAMILY_2"/>
    <property type="match status" value="1"/>
</dbReference>
<dbReference type="RefSeq" id="WP_188687539.1">
    <property type="nucleotide sequence ID" value="NZ_BMLY01000001.1"/>
</dbReference>
<dbReference type="InterPro" id="IPR020449">
    <property type="entry name" value="Tscrpt_reg_AraC-type_HTH"/>
</dbReference>
<dbReference type="PANTHER" id="PTHR47894:SF1">
    <property type="entry name" value="HTH-TYPE TRANSCRIPTIONAL REGULATOR VQSM"/>
    <property type="match status" value="1"/>
</dbReference>
<protein>
    <recommendedName>
        <fullName evidence="4">HTH araC/xylS-type domain-containing protein</fullName>
    </recommendedName>
</protein>
<evidence type="ECO:0000256" key="2">
    <source>
        <dbReference type="ARBA" id="ARBA00023125"/>
    </source>
</evidence>
<proteinExistence type="predicted"/>
<dbReference type="EMBL" id="BMLY01000001">
    <property type="protein sequence ID" value="GGP24198.1"/>
    <property type="molecule type" value="Genomic_DNA"/>
</dbReference>
<sequence length="319" mass="35200">MENTGQSVSSWSAVDLPLADRFDQYAETMAKAMTPLRVVHCPTEAFELDMRWADLAGNTVFNVHGCPHASVRSVLDIERSEERVFHLLVNRVGEMHFDNVNRFVTRADDALFYDSRTRMTLDTPATFEIVNLRLTEDFVGKWVSDPDVLLGSRIDSKAGWGAALCAFAGQLTPEFVVRPPFSQELIVDQLGALLALAASHFDGAAHYAAAPGLRPRIHDCIRMRCSEVRLVASDVATALNISPRSLHRALAAHGETFAAVLMAARIAVARRMLISRLYDKLNAGEIGKRSGFADASHFARVFKKHIGLSPTELRAASRK</sequence>
<comment type="caution">
    <text evidence="5">The sequence shown here is derived from an EMBL/GenBank/DDBJ whole genome shotgun (WGS) entry which is preliminary data.</text>
</comment>
<dbReference type="InterPro" id="IPR009057">
    <property type="entry name" value="Homeodomain-like_sf"/>
</dbReference>
<dbReference type="InterPro" id="IPR035418">
    <property type="entry name" value="AraC-bd_2"/>
</dbReference>
<keyword evidence="1" id="KW-0805">Transcription regulation</keyword>
<organism evidence="5 6">
    <name type="scientific">Silvimonas amylolytica</name>
    <dbReference type="NCBI Taxonomy" id="449663"/>
    <lineage>
        <taxon>Bacteria</taxon>
        <taxon>Pseudomonadati</taxon>
        <taxon>Pseudomonadota</taxon>
        <taxon>Betaproteobacteria</taxon>
        <taxon>Neisseriales</taxon>
        <taxon>Chitinibacteraceae</taxon>
        <taxon>Silvimonas</taxon>
    </lineage>
</organism>
<evidence type="ECO:0000259" key="4">
    <source>
        <dbReference type="PROSITE" id="PS01124"/>
    </source>
</evidence>